<dbReference type="EMBL" id="JAAALK010000082">
    <property type="protein sequence ID" value="KAG8088182.1"/>
    <property type="molecule type" value="Genomic_DNA"/>
</dbReference>
<comment type="caution">
    <text evidence="1">The sequence shown here is derived from an EMBL/GenBank/DDBJ whole genome shotgun (WGS) entry which is preliminary data.</text>
</comment>
<evidence type="ECO:0008006" key="3">
    <source>
        <dbReference type="Google" id="ProtNLM"/>
    </source>
</evidence>
<keyword evidence="2" id="KW-1185">Reference proteome</keyword>
<organism evidence="1 2">
    <name type="scientific">Zizania palustris</name>
    <name type="common">Northern wild rice</name>
    <dbReference type="NCBI Taxonomy" id="103762"/>
    <lineage>
        <taxon>Eukaryota</taxon>
        <taxon>Viridiplantae</taxon>
        <taxon>Streptophyta</taxon>
        <taxon>Embryophyta</taxon>
        <taxon>Tracheophyta</taxon>
        <taxon>Spermatophyta</taxon>
        <taxon>Magnoliopsida</taxon>
        <taxon>Liliopsida</taxon>
        <taxon>Poales</taxon>
        <taxon>Poaceae</taxon>
        <taxon>BOP clade</taxon>
        <taxon>Oryzoideae</taxon>
        <taxon>Oryzeae</taxon>
        <taxon>Zizaniinae</taxon>
        <taxon>Zizania</taxon>
    </lineage>
</organism>
<gene>
    <name evidence="1" type="ORF">GUJ93_ZPchr0010g9331</name>
</gene>
<accession>A0A8J6BHJ9</accession>
<dbReference type="InterPro" id="IPR050563">
    <property type="entry name" value="4-hydroxybenzoyl-CoA_TE"/>
</dbReference>
<dbReference type="Proteomes" id="UP000729402">
    <property type="component" value="Unassembled WGS sequence"/>
</dbReference>
<name>A0A8J6BHJ9_ZIZPA</name>
<evidence type="ECO:0000313" key="2">
    <source>
        <dbReference type="Proteomes" id="UP000729402"/>
    </source>
</evidence>
<protein>
    <recommendedName>
        <fullName evidence="3">Thioesterase domain-containing protein</fullName>
    </recommendedName>
</protein>
<proteinExistence type="predicted"/>
<evidence type="ECO:0000313" key="1">
    <source>
        <dbReference type="EMBL" id="KAG8088182.1"/>
    </source>
</evidence>
<dbReference type="Pfam" id="PF13279">
    <property type="entry name" value="4HBT_2"/>
    <property type="match status" value="1"/>
</dbReference>
<dbReference type="PANTHER" id="PTHR31793:SF25">
    <property type="entry name" value="OS04G0553100 PROTEIN"/>
    <property type="match status" value="1"/>
</dbReference>
<dbReference type="CDD" id="cd00586">
    <property type="entry name" value="4HBT"/>
    <property type="match status" value="1"/>
</dbReference>
<dbReference type="GO" id="GO:0016297">
    <property type="term" value="F:fatty acyl-[ACP] hydrolase activity"/>
    <property type="evidence" value="ECO:0007669"/>
    <property type="project" value="TreeGrafter"/>
</dbReference>
<dbReference type="AlphaFoldDB" id="A0A8J6BHJ9"/>
<dbReference type="GO" id="GO:0009507">
    <property type="term" value="C:chloroplast"/>
    <property type="evidence" value="ECO:0007669"/>
    <property type="project" value="TreeGrafter"/>
</dbReference>
<dbReference type="OrthoDB" id="588330at2759"/>
<sequence length="236" mass="26673">MQQQRLCSLLPHAVAQPGGSGHRMTPPALRRKRPAYLGMVKTGRSIRGFPNAPKPSCCFRQANDSIAGVVVASLNSRLQPPHDAPSKNNTSNQQQTCSLLGEDKFFDVEMSVRDDELDEYDVVNNAFYSSYLHDCRHIFLENHGIGVDYCKSKGILFALSELNLKFITPLRKGDRFVVKTRIIQMKGIRLVIEHLIKKLPDHQAVLNARGTIVCLDNNYRPTRIFPELESQIQQFL</sequence>
<reference evidence="1" key="1">
    <citation type="journal article" date="2021" name="bioRxiv">
        <title>Whole Genome Assembly and Annotation of Northern Wild Rice, Zizania palustris L., Supports a Whole Genome Duplication in the Zizania Genus.</title>
        <authorList>
            <person name="Haas M."/>
            <person name="Kono T."/>
            <person name="Macchietto M."/>
            <person name="Millas R."/>
            <person name="McGilp L."/>
            <person name="Shao M."/>
            <person name="Duquette J."/>
            <person name="Hirsch C.N."/>
            <person name="Kimball J."/>
        </authorList>
    </citation>
    <scope>NUCLEOTIDE SEQUENCE</scope>
    <source>
        <tissue evidence="1">Fresh leaf tissue</tissue>
    </source>
</reference>
<reference evidence="1" key="2">
    <citation type="submission" date="2021-02" db="EMBL/GenBank/DDBJ databases">
        <authorList>
            <person name="Kimball J.A."/>
            <person name="Haas M.W."/>
            <person name="Macchietto M."/>
            <person name="Kono T."/>
            <person name="Duquette J."/>
            <person name="Shao M."/>
        </authorList>
    </citation>
    <scope>NUCLEOTIDE SEQUENCE</scope>
    <source>
        <tissue evidence="1">Fresh leaf tissue</tissue>
    </source>
</reference>
<dbReference type="PANTHER" id="PTHR31793">
    <property type="entry name" value="4-HYDROXYBENZOYL-COA THIOESTERASE FAMILY MEMBER"/>
    <property type="match status" value="1"/>
</dbReference>